<accession>A0AB33CVG5</accession>
<dbReference type="KEGG" id="afq:AFA_07165"/>
<sequence>MLSSWALMLNVGFYAFLWLFFTTLIVNGLRDTLLWDGRVFGVIALIFLAILIYYWWPWFRYDPMQRVPTLDMLNEDALLSRLKAAFIGSLIGIGAGAIAWQYFRSNR</sequence>
<gene>
    <name evidence="2" type="ORF">AFA_07165</name>
</gene>
<feature type="transmembrane region" description="Helical" evidence="1">
    <location>
        <begin position="39"/>
        <end position="56"/>
    </location>
</feature>
<organism evidence="2 3">
    <name type="scientific">Alcaligenes faecalis</name>
    <dbReference type="NCBI Taxonomy" id="511"/>
    <lineage>
        <taxon>Bacteria</taxon>
        <taxon>Pseudomonadati</taxon>
        <taxon>Pseudomonadota</taxon>
        <taxon>Betaproteobacteria</taxon>
        <taxon>Burkholderiales</taxon>
        <taxon>Alcaligenaceae</taxon>
        <taxon>Alcaligenes</taxon>
    </lineage>
</organism>
<keyword evidence="1" id="KW-1133">Transmembrane helix</keyword>
<evidence type="ECO:0000313" key="3">
    <source>
        <dbReference type="Proteomes" id="UP000214561"/>
    </source>
</evidence>
<name>A0AB33CVG5_ALCFA</name>
<feature type="transmembrane region" description="Helical" evidence="1">
    <location>
        <begin position="6"/>
        <end position="27"/>
    </location>
</feature>
<proteinExistence type="predicted"/>
<dbReference type="Proteomes" id="UP000214561">
    <property type="component" value="Chromosome"/>
</dbReference>
<evidence type="ECO:0000256" key="1">
    <source>
        <dbReference type="SAM" id="Phobius"/>
    </source>
</evidence>
<dbReference type="AlphaFoldDB" id="A0AB33CVG5"/>
<keyword evidence="1" id="KW-0472">Membrane</keyword>
<dbReference type="EMBL" id="CP021641">
    <property type="protein sequence ID" value="ASR89241.1"/>
    <property type="molecule type" value="Genomic_DNA"/>
</dbReference>
<evidence type="ECO:0000313" key="2">
    <source>
        <dbReference type="EMBL" id="ASR89241.1"/>
    </source>
</evidence>
<protein>
    <submittedName>
        <fullName evidence="2">Uncharacterized protein</fullName>
    </submittedName>
</protein>
<feature type="transmembrane region" description="Helical" evidence="1">
    <location>
        <begin position="84"/>
        <end position="103"/>
    </location>
</feature>
<keyword evidence="1" id="KW-0812">Transmembrane</keyword>
<reference evidence="2 3" key="1">
    <citation type="submission" date="2017-05" db="EMBL/GenBank/DDBJ databases">
        <authorList>
            <person name="Qiu J.G."/>
            <person name="He J."/>
        </authorList>
    </citation>
    <scope>NUCLEOTIDE SEQUENCE [LARGE SCALE GENOMIC DNA]</scope>
    <source>
        <strain evidence="2 3">JQ135</strain>
    </source>
</reference>